<evidence type="ECO:0000256" key="1">
    <source>
        <dbReference type="SAM" id="Phobius"/>
    </source>
</evidence>
<keyword evidence="1" id="KW-0812">Transmembrane</keyword>
<dbReference type="InterPro" id="IPR050229">
    <property type="entry name" value="GlpE_sulfurtransferase"/>
</dbReference>
<comment type="caution">
    <text evidence="3">The sequence shown here is derived from an EMBL/GenBank/DDBJ whole genome shotgun (WGS) entry which is preliminary data.</text>
</comment>
<proteinExistence type="predicted"/>
<dbReference type="PANTHER" id="PTHR43031:SF18">
    <property type="entry name" value="RHODANESE-RELATED SULFURTRANSFERASES"/>
    <property type="match status" value="1"/>
</dbReference>
<evidence type="ECO:0000313" key="4">
    <source>
        <dbReference type="Proteomes" id="UP000077752"/>
    </source>
</evidence>
<name>A0A177SPU8_PSEPU</name>
<dbReference type="Pfam" id="PF00581">
    <property type="entry name" value="Rhodanese"/>
    <property type="match status" value="1"/>
</dbReference>
<protein>
    <submittedName>
        <fullName evidence="3">Sulfurtransferase</fullName>
    </submittedName>
</protein>
<dbReference type="RefSeq" id="WP_009396095.1">
    <property type="nucleotide sequence ID" value="NZ_LUCV01000014.1"/>
</dbReference>
<evidence type="ECO:0000259" key="2">
    <source>
        <dbReference type="PROSITE" id="PS50206"/>
    </source>
</evidence>
<feature type="transmembrane region" description="Helical" evidence="1">
    <location>
        <begin position="12"/>
        <end position="29"/>
    </location>
</feature>
<dbReference type="InterPro" id="IPR036873">
    <property type="entry name" value="Rhodanese-like_dom_sf"/>
</dbReference>
<dbReference type="Gene3D" id="3.40.250.10">
    <property type="entry name" value="Rhodanese-like domain"/>
    <property type="match status" value="1"/>
</dbReference>
<feature type="domain" description="Rhodanese" evidence="2">
    <location>
        <begin position="48"/>
        <end position="138"/>
    </location>
</feature>
<dbReference type="GO" id="GO:0016740">
    <property type="term" value="F:transferase activity"/>
    <property type="evidence" value="ECO:0007669"/>
    <property type="project" value="UniProtKB-KW"/>
</dbReference>
<organism evidence="3 4">
    <name type="scientific">Pseudomonas putida</name>
    <name type="common">Arthrobacter siderocapsulatus</name>
    <dbReference type="NCBI Taxonomy" id="303"/>
    <lineage>
        <taxon>Bacteria</taxon>
        <taxon>Pseudomonadati</taxon>
        <taxon>Pseudomonadota</taxon>
        <taxon>Gammaproteobacteria</taxon>
        <taxon>Pseudomonadales</taxon>
        <taxon>Pseudomonadaceae</taxon>
        <taxon>Pseudomonas</taxon>
    </lineage>
</organism>
<dbReference type="PANTHER" id="PTHR43031">
    <property type="entry name" value="FAD-DEPENDENT OXIDOREDUCTASE"/>
    <property type="match status" value="1"/>
</dbReference>
<dbReference type="SUPFAM" id="SSF52821">
    <property type="entry name" value="Rhodanese/Cell cycle control phosphatase"/>
    <property type="match status" value="1"/>
</dbReference>
<sequence>MVAHLIEFATNHYLLVALFLVLLVLLIVYEARKGGRSLSNGELTALVNGDKAVVIDIRPSKDYSAGHIVGAINIPQDKFAARIGELEKHKGSKTLIIVDNMGQHSGTICRDLLKAGFTAAKLSGGVSSWKADNLPLVK</sequence>
<reference evidence="3 4" key="1">
    <citation type="submission" date="2016-03" db="EMBL/GenBank/DDBJ databases">
        <title>Draft Genome Assembly of Pseudomonas putida strain CBF10-2.</title>
        <authorList>
            <person name="Iyer R.S."/>
            <person name="Damania A."/>
        </authorList>
    </citation>
    <scope>NUCLEOTIDE SEQUENCE [LARGE SCALE GENOMIC DNA]</scope>
    <source>
        <strain evidence="3 4">CBF10-2</strain>
    </source>
</reference>
<dbReference type="Proteomes" id="UP000077752">
    <property type="component" value="Unassembled WGS sequence"/>
</dbReference>
<dbReference type="SMART" id="SM00450">
    <property type="entry name" value="RHOD"/>
    <property type="match status" value="1"/>
</dbReference>
<evidence type="ECO:0000313" key="3">
    <source>
        <dbReference type="EMBL" id="OAI93018.1"/>
    </source>
</evidence>
<dbReference type="AlphaFoldDB" id="A0A177SPU8"/>
<gene>
    <name evidence="3" type="ORF">AYO28_16070</name>
</gene>
<accession>A0A177SPU8</accession>
<dbReference type="InterPro" id="IPR001763">
    <property type="entry name" value="Rhodanese-like_dom"/>
</dbReference>
<dbReference type="EMBL" id="LUCV01000014">
    <property type="protein sequence ID" value="OAI93018.1"/>
    <property type="molecule type" value="Genomic_DNA"/>
</dbReference>
<dbReference type="CDD" id="cd00158">
    <property type="entry name" value="RHOD"/>
    <property type="match status" value="1"/>
</dbReference>
<keyword evidence="3" id="KW-0808">Transferase</keyword>
<keyword evidence="1" id="KW-0472">Membrane</keyword>
<dbReference type="PROSITE" id="PS50206">
    <property type="entry name" value="RHODANESE_3"/>
    <property type="match status" value="1"/>
</dbReference>
<keyword evidence="1" id="KW-1133">Transmembrane helix</keyword>